<organism evidence="2 3">
    <name type="scientific">Acanthosepion pharaonis</name>
    <name type="common">Pharaoh cuttlefish</name>
    <name type="synonym">Sepia pharaonis</name>
    <dbReference type="NCBI Taxonomy" id="158019"/>
    <lineage>
        <taxon>Eukaryota</taxon>
        <taxon>Metazoa</taxon>
        <taxon>Spiralia</taxon>
        <taxon>Lophotrochozoa</taxon>
        <taxon>Mollusca</taxon>
        <taxon>Cephalopoda</taxon>
        <taxon>Coleoidea</taxon>
        <taxon>Decapodiformes</taxon>
        <taxon>Sepiida</taxon>
        <taxon>Sepiina</taxon>
        <taxon>Sepiidae</taxon>
        <taxon>Acanthosepion</taxon>
    </lineage>
</organism>
<keyword evidence="1" id="KW-1133">Transmembrane helix</keyword>
<dbReference type="EMBL" id="CAHIKZ030002346">
    <property type="protein sequence ID" value="CAE1285551.1"/>
    <property type="molecule type" value="Genomic_DNA"/>
</dbReference>
<dbReference type="AlphaFoldDB" id="A0A812CY77"/>
<comment type="caution">
    <text evidence="2">The sequence shown here is derived from an EMBL/GenBank/DDBJ whole genome shotgun (WGS) entry which is preliminary data.</text>
</comment>
<feature type="transmembrane region" description="Helical" evidence="1">
    <location>
        <begin position="157"/>
        <end position="182"/>
    </location>
</feature>
<sequence>MKDNLRMCKKERFPGAKNKLEESISFSVGPLTGEHVPTVREGNSPTRGRWNPKERNKISVLNCPSSVSVSFFSLSIYFSYEDNSTSFGCLVFYFNFSSFFALFFTFPFFFFLSFLILLFFYLFLTSFLLPFYFFILPLFFFLFFVFLSFTFRLTFSLLFLFIIPLSFILFSFLFFLSIFLFLSFT</sequence>
<evidence type="ECO:0000313" key="3">
    <source>
        <dbReference type="Proteomes" id="UP000597762"/>
    </source>
</evidence>
<keyword evidence="1" id="KW-0472">Membrane</keyword>
<feature type="transmembrane region" description="Helical" evidence="1">
    <location>
        <begin position="100"/>
        <end position="124"/>
    </location>
</feature>
<gene>
    <name evidence="2" type="ORF">SPHA_45498</name>
</gene>
<protein>
    <submittedName>
        <fullName evidence="2">Uncharacterized protein</fullName>
    </submittedName>
</protein>
<feature type="transmembrane region" description="Helical" evidence="1">
    <location>
        <begin position="59"/>
        <end position="80"/>
    </location>
</feature>
<keyword evidence="3" id="KW-1185">Reference proteome</keyword>
<evidence type="ECO:0000256" key="1">
    <source>
        <dbReference type="SAM" id="Phobius"/>
    </source>
</evidence>
<dbReference type="Proteomes" id="UP000597762">
    <property type="component" value="Unassembled WGS sequence"/>
</dbReference>
<reference evidence="2" key="1">
    <citation type="submission" date="2021-01" db="EMBL/GenBank/DDBJ databases">
        <authorList>
            <person name="Li R."/>
            <person name="Bekaert M."/>
        </authorList>
    </citation>
    <scope>NUCLEOTIDE SEQUENCE</scope>
    <source>
        <strain evidence="2">Farmed</strain>
    </source>
</reference>
<accession>A0A812CY77</accession>
<proteinExistence type="predicted"/>
<evidence type="ECO:0000313" key="2">
    <source>
        <dbReference type="EMBL" id="CAE1285551.1"/>
    </source>
</evidence>
<feature type="transmembrane region" description="Helical" evidence="1">
    <location>
        <begin position="131"/>
        <end position="151"/>
    </location>
</feature>
<keyword evidence="1" id="KW-0812">Transmembrane</keyword>
<name>A0A812CY77_ACAPH</name>